<evidence type="ECO:0000313" key="2">
    <source>
        <dbReference type="Proteomes" id="UP001178507"/>
    </source>
</evidence>
<name>A0AA36IV16_9DINO</name>
<dbReference type="EMBL" id="CAUJNA010002724">
    <property type="protein sequence ID" value="CAJ1394032.1"/>
    <property type="molecule type" value="Genomic_DNA"/>
</dbReference>
<dbReference type="Gene3D" id="1.25.40.10">
    <property type="entry name" value="Tetratricopeptide repeat domain"/>
    <property type="match status" value="1"/>
</dbReference>
<proteinExistence type="predicted"/>
<reference evidence="1" key="1">
    <citation type="submission" date="2023-08" db="EMBL/GenBank/DDBJ databases">
        <authorList>
            <person name="Chen Y."/>
            <person name="Shah S."/>
            <person name="Dougan E. K."/>
            <person name="Thang M."/>
            <person name="Chan C."/>
        </authorList>
    </citation>
    <scope>NUCLEOTIDE SEQUENCE</scope>
</reference>
<comment type="caution">
    <text evidence="1">The sequence shown here is derived from an EMBL/GenBank/DDBJ whole genome shotgun (WGS) entry which is preliminary data.</text>
</comment>
<dbReference type="InterPro" id="IPR011990">
    <property type="entry name" value="TPR-like_helical_dom_sf"/>
</dbReference>
<organism evidence="1 2">
    <name type="scientific">Effrenium voratum</name>
    <dbReference type="NCBI Taxonomy" id="2562239"/>
    <lineage>
        <taxon>Eukaryota</taxon>
        <taxon>Sar</taxon>
        <taxon>Alveolata</taxon>
        <taxon>Dinophyceae</taxon>
        <taxon>Suessiales</taxon>
        <taxon>Symbiodiniaceae</taxon>
        <taxon>Effrenium</taxon>
    </lineage>
</organism>
<keyword evidence="2" id="KW-1185">Reference proteome</keyword>
<evidence type="ECO:0000313" key="1">
    <source>
        <dbReference type="EMBL" id="CAJ1394032.1"/>
    </source>
</evidence>
<protein>
    <submittedName>
        <fullName evidence="1">Uncharacterized protein</fullName>
    </submittedName>
</protein>
<sequence length="111" mass="12004">MGRPPEAEDPKYLAVLLNNRAQCFIMLCRETHGEDAAIGREARTYAMRANMDTAKAIEVAAKPRKTDPTSGKAYYRRGCAVLGMAPSASRAKEAIACLETALTGELSSQLI</sequence>
<accession>A0AA36IV16</accession>
<gene>
    <name evidence="1" type="ORF">EVOR1521_LOCUS18776</name>
</gene>
<dbReference type="SUPFAM" id="SSF48452">
    <property type="entry name" value="TPR-like"/>
    <property type="match status" value="1"/>
</dbReference>
<dbReference type="Proteomes" id="UP001178507">
    <property type="component" value="Unassembled WGS sequence"/>
</dbReference>
<dbReference type="AlphaFoldDB" id="A0AA36IV16"/>